<accession>A0A542EIQ9</accession>
<comment type="caution">
    <text evidence="1">The sequence shown here is derived from an EMBL/GenBank/DDBJ whole genome shotgun (WGS) entry which is preliminary data.</text>
</comment>
<organism evidence="1 2">
    <name type="scientific">Yimella lutea</name>
    <dbReference type="NCBI Taxonomy" id="587872"/>
    <lineage>
        <taxon>Bacteria</taxon>
        <taxon>Bacillati</taxon>
        <taxon>Actinomycetota</taxon>
        <taxon>Actinomycetes</taxon>
        <taxon>Micrococcales</taxon>
        <taxon>Dermacoccaceae</taxon>
        <taxon>Yimella</taxon>
    </lineage>
</organism>
<protein>
    <submittedName>
        <fullName evidence="1">Uncharacterized protein</fullName>
    </submittedName>
</protein>
<evidence type="ECO:0000313" key="2">
    <source>
        <dbReference type="Proteomes" id="UP000320806"/>
    </source>
</evidence>
<keyword evidence="2" id="KW-1185">Reference proteome</keyword>
<proteinExistence type="predicted"/>
<dbReference type="AlphaFoldDB" id="A0A542EIQ9"/>
<name>A0A542EIQ9_9MICO</name>
<dbReference type="EMBL" id="VFMO01000001">
    <property type="protein sequence ID" value="TQJ15231.1"/>
    <property type="molecule type" value="Genomic_DNA"/>
</dbReference>
<gene>
    <name evidence="1" type="ORF">FB459_2768</name>
</gene>
<reference evidence="1 2" key="1">
    <citation type="submission" date="2019-06" db="EMBL/GenBank/DDBJ databases">
        <title>Sequencing the genomes of 1000 actinobacteria strains.</title>
        <authorList>
            <person name="Klenk H.-P."/>
        </authorList>
    </citation>
    <scope>NUCLEOTIDE SEQUENCE [LARGE SCALE GENOMIC DNA]</scope>
    <source>
        <strain evidence="1 2">DSM 19828</strain>
    </source>
</reference>
<sequence>MAFAATPARPASRAVADKVAREVRNRHHRDSYDFREAAASAVLKLLAGGADEEIPYWAYDHTGSVLGPHLDNADGCGSLGSTLDP</sequence>
<evidence type="ECO:0000313" key="1">
    <source>
        <dbReference type="EMBL" id="TQJ15231.1"/>
    </source>
</evidence>
<dbReference type="Proteomes" id="UP000320806">
    <property type="component" value="Unassembled WGS sequence"/>
</dbReference>